<accession>A0ABT5S559</accession>
<gene>
    <name evidence="8" type="primary">hchA</name>
    <name evidence="8" type="ORF">N5A56_000365</name>
</gene>
<evidence type="ECO:0000256" key="3">
    <source>
        <dbReference type="ARBA" id="ARBA00022801"/>
    </source>
</evidence>
<dbReference type="InterPro" id="IPR017283">
    <property type="entry name" value="HchA"/>
</dbReference>
<dbReference type="NCBIfam" id="NF003168">
    <property type="entry name" value="PRK04155.1"/>
    <property type="match status" value="1"/>
</dbReference>
<protein>
    <submittedName>
        <fullName evidence="8">Protein deglycase HchA</fullName>
        <ecNumber evidence="8">3.5.1.124</ecNumber>
    </submittedName>
</protein>
<evidence type="ECO:0000256" key="1">
    <source>
        <dbReference type="ARBA" id="ARBA00022490"/>
    </source>
</evidence>
<comment type="caution">
    <text evidence="8">The sequence shown here is derived from an EMBL/GenBank/DDBJ whole genome shotgun (WGS) entry which is preliminary data.</text>
</comment>
<dbReference type="Proteomes" id="UP001151478">
    <property type="component" value="Unassembled WGS sequence"/>
</dbReference>
<reference evidence="8" key="1">
    <citation type="submission" date="2023-02" db="EMBL/GenBank/DDBJ databases">
        <title>Polaribacter ponticola sp. nov., isolated from seawater.</title>
        <authorList>
            <person name="Baek J.H."/>
            <person name="Kim J.M."/>
            <person name="Choi D.G."/>
            <person name="Jeon C.O."/>
        </authorList>
    </citation>
    <scope>NUCLEOTIDE SEQUENCE</scope>
    <source>
        <strain evidence="8">MSW5</strain>
    </source>
</reference>
<dbReference type="RefSeq" id="WP_265724295.1">
    <property type="nucleotide sequence ID" value="NZ_JAOSLC020000002.1"/>
</dbReference>
<evidence type="ECO:0000256" key="5">
    <source>
        <dbReference type="ARBA" id="ARBA00023204"/>
    </source>
</evidence>
<keyword evidence="6" id="KW-0812">Transmembrane</keyword>
<organism evidence="8 9">
    <name type="scientific">Polaribacter ponticola</name>
    <dbReference type="NCBI Taxonomy" id="2978475"/>
    <lineage>
        <taxon>Bacteria</taxon>
        <taxon>Pseudomonadati</taxon>
        <taxon>Bacteroidota</taxon>
        <taxon>Flavobacteriia</taxon>
        <taxon>Flavobacteriales</taxon>
        <taxon>Flavobacteriaceae</taxon>
    </lineage>
</organism>
<keyword evidence="5" id="KW-0234">DNA repair</keyword>
<keyword evidence="9" id="KW-1185">Reference proteome</keyword>
<dbReference type="SUPFAM" id="SSF52317">
    <property type="entry name" value="Class I glutamine amidotransferase-like"/>
    <property type="match status" value="1"/>
</dbReference>
<evidence type="ECO:0000256" key="6">
    <source>
        <dbReference type="SAM" id="Phobius"/>
    </source>
</evidence>
<dbReference type="EC" id="3.5.1.124" evidence="8"/>
<dbReference type="Gene3D" id="3.40.50.880">
    <property type="match status" value="1"/>
</dbReference>
<dbReference type="GO" id="GO:0036524">
    <property type="term" value="F:protein deglycase activity"/>
    <property type="evidence" value="ECO:0007669"/>
    <property type="project" value="UniProtKB-EC"/>
</dbReference>
<dbReference type="InterPro" id="IPR050325">
    <property type="entry name" value="Prot/Nucl_acid_deglycase"/>
</dbReference>
<evidence type="ECO:0000313" key="9">
    <source>
        <dbReference type="Proteomes" id="UP001151478"/>
    </source>
</evidence>
<feature type="domain" description="DJ-1/PfpI" evidence="7">
    <location>
        <begin position="91"/>
        <end position="289"/>
    </location>
</feature>
<evidence type="ECO:0000313" key="8">
    <source>
        <dbReference type="EMBL" id="MDD7912979.1"/>
    </source>
</evidence>
<dbReference type="PANTHER" id="PTHR48094">
    <property type="entry name" value="PROTEIN/NUCLEIC ACID DEGLYCASE DJ-1-RELATED"/>
    <property type="match status" value="1"/>
</dbReference>
<keyword evidence="3 8" id="KW-0378">Hydrolase</keyword>
<keyword evidence="4" id="KW-0346">Stress response</keyword>
<evidence type="ECO:0000259" key="7">
    <source>
        <dbReference type="Pfam" id="PF01965"/>
    </source>
</evidence>
<dbReference type="InterPro" id="IPR029062">
    <property type="entry name" value="Class_I_gatase-like"/>
</dbReference>
<name>A0ABT5S559_9FLAO</name>
<dbReference type="Pfam" id="PF01965">
    <property type="entry name" value="DJ-1_PfpI"/>
    <property type="match status" value="1"/>
</dbReference>
<keyword evidence="1" id="KW-0963">Cytoplasm</keyword>
<feature type="transmembrane region" description="Helical" evidence="6">
    <location>
        <begin position="5"/>
        <end position="23"/>
    </location>
</feature>
<keyword evidence="6" id="KW-0472">Membrane</keyword>
<dbReference type="EMBL" id="JAOSLC020000002">
    <property type="protein sequence ID" value="MDD7912979.1"/>
    <property type="molecule type" value="Genomic_DNA"/>
</dbReference>
<keyword evidence="6" id="KW-1133">Transmembrane helix</keyword>
<keyword evidence="2" id="KW-0227">DNA damage</keyword>
<proteinExistence type="predicted"/>
<dbReference type="InterPro" id="IPR002818">
    <property type="entry name" value="DJ-1/PfpI"/>
</dbReference>
<evidence type="ECO:0000256" key="2">
    <source>
        <dbReference type="ARBA" id="ARBA00022763"/>
    </source>
</evidence>
<sequence>MIKKILIGLASVIVLAIIVIYFMSRPTLEDDGSYSPSSLALNLGTVSVTDFEDIKYTKYQGARTKVLVIFTEQKNLEMKNGKFFSTGNHPVEALLPMLHLKNAGFDFEIVTPTGKPVVFEMWAFPNEDENVKVIYNEYKTNFEQPKKLTDFIANSFANDSSYAAVFVPGGHGAMIGIPEDKNVSKVLNWAHQSDLFTITLCHGPGALLSTTLDNQKFLYDGYKMAVFPDAVDEMTPMIGYLPGHMKNGVSERLKNLGATIVNTESDNTVCVDRKLITGASPLASNELGKLAAKTLLKELN</sequence>
<dbReference type="PANTHER" id="PTHR48094:SF20">
    <property type="entry name" value="PROTEIN_NUCLEIC ACID DEGLYCASE 1"/>
    <property type="match status" value="1"/>
</dbReference>
<dbReference type="PIRSF" id="PIRSF037798">
    <property type="entry name" value="Chaperone_HchA"/>
    <property type="match status" value="1"/>
</dbReference>
<evidence type="ECO:0000256" key="4">
    <source>
        <dbReference type="ARBA" id="ARBA00023016"/>
    </source>
</evidence>